<dbReference type="PANTHER" id="PTHR37421">
    <property type="entry name" value="UPF0260 PROTEIN YCGN"/>
    <property type="match status" value="1"/>
</dbReference>
<keyword evidence="2" id="KW-1185">Reference proteome</keyword>
<comment type="caution">
    <text evidence="1">The sequence shown here is derived from an EMBL/GenBank/DDBJ whole genome shotgun (WGS) entry which is preliminary data.</text>
</comment>
<dbReference type="InterPro" id="IPR008228">
    <property type="entry name" value="UCP006173"/>
</dbReference>
<sequence>MRELKNVREKFWEHYSLDELNAKEWEALCDGCGQCCLVREVGDNQVTVFNIACELLDIAQSRCSDYHNRFSLVPHCHQLTPTNIPLYNWLPNSCAYRRIQKGEPLPDWHPLLTGTRQQMREQGITVCATALPTNEVPRHKRHQHIIKTKSI</sequence>
<name>A0ABW3KL09_9GAMM</name>
<dbReference type="Pfam" id="PF03692">
    <property type="entry name" value="CxxCxxCC"/>
    <property type="match status" value="1"/>
</dbReference>
<dbReference type="EMBL" id="JBHTJS010000058">
    <property type="protein sequence ID" value="MFD1009304.1"/>
    <property type="molecule type" value="Genomic_DNA"/>
</dbReference>
<dbReference type="Proteomes" id="UP001597048">
    <property type="component" value="Unassembled WGS sequence"/>
</dbReference>
<reference evidence="2" key="1">
    <citation type="journal article" date="2019" name="Int. J. Syst. Evol. Microbiol.">
        <title>The Global Catalogue of Microorganisms (GCM) 10K type strain sequencing project: providing services to taxonomists for standard genome sequencing and annotation.</title>
        <authorList>
            <consortium name="The Broad Institute Genomics Platform"/>
            <consortium name="The Broad Institute Genome Sequencing Center for Infectious Disease"/>
            <person name="Wu L."/>
            <person name="Ma J."/>
        </authorList>
    </citation>
    <scope>NUCLEOTIDE SEQUENCE [LARGE SCALE GENOMIC DNA]</scope>
    <source>
        <strain evidence="2">CCUG 60525</strain>
    </source>
</reference>
<accession>A0ABW3KL09</accession>
<evidence type="ECO:0000313" key="2">
    <source>
        <dbReference type="Proteomes" id="UP001597048"/>
    </source>
</evidence>
<protein>
    <submittedName>
        <fullName evidence="1">YkgJ family cysteine cluster protein</fullName>
    </submittedName>
</protein>
<proteinExistence type="predicted"/>
<dbReference type="RefSeq" id="WP_379559334.1">
    <property type="nucleotide sequence ID" value="NZ_JBHTJS010000058.1"/>
</dbReference>
<evidence type="ECO:0000313" key="1">
    <source>
        <dbReference type="EMBL" id="MFD1009304.1"/>
    </source>
</evidence>
<dbReference type="InterPro" id="IPR005358">
    <property type="entry name" value="Puta_zinc/iron-chelating_dom"/>
</dbReference>
<gene>
    <name evidence="1" type="ORF">ACFQ1C_14235</name>
</gene>
<dbReference type="PIRSF" id="PIRSF006173">
    <property type="entry name" value="UCP006173"/>
    <property type="match status" value="1"/>
</dbReference>
<dbReference type="PANTHER" id="PTHR37421:SF1">
    <property type="entry name" value="UPF0260 PROTEIN YCGN"/>
    <property type="match status" value="1"/>
</dbReference>
<organism evidence="1 2">
    <name type="scientific">Oceanisphaera ostreae</name>
    <dbReference type="NCBI Taxonomy" id="914151"/>
    <lineage>
        <taxon>Bacteria</taxon>
        <taxon>Pseudomonadati</taxon>
        <taxon>Pseudomonadota</taxon>
        <taxon>Gammaproteobacteria</taxon>
        <taxon>Aeromonadales</taxon>
        <taxon>Aeromonadaceae</taxon>
        <taxon>Oceanisphaera</taxon>
    </lineage>
</organism>